<dbReference type="PANTHER" id="PTHR34070">
    <property type="entry name" value="ARMADILLO-TYPE FOLD"/>
    <property type="match status" value="1"/>
</dbReference>
<comment type="caution">
    <text evidence="1">The sequence shown here is derived from an EMBL/GenBank/DDBJ whole genome shotgun (WGS) entry which is preliminary data.</text>
</comment>
<dbReference type="RefSeq" id="WP_039608025.1">
    <property type="nucleotide sequence ID" value="NZ_JWIC01000003.1"/>
</dbReference>
<dbReference type="CDD" id="cd06561">
    <property type="entry name" value="AlkD_like"/>
    <property type="match status" value="1"/>
</dbReference>
<dbReference type="Gene3D" id="1.25.10.90">
    <property type="match status" value="1"/>
</dbReference>
<dbReference type="PANTHER" id="PTHR34070:SF1">
    <property type="entry name" value="DNA ALKYLATION REPAIR PROTEIN"/>
    <property type="match status" value="1"/>
</dbReference>
<dbReference type="Pfam" id="PF08713">
    <property type="entry name" value="DNA_alkylation"/>
    <property type="match status" value="1"/>
</dbReference>
<reference evidence="1 2" key="1">
    <citation type="submission" date="2014-12" db="EMBL/GenBank/DDBJ databases">
        <title>Draft Genome Sequence of Pseudoalteromonas luteoviolacea HI1.</title>
        <authorList>
            <person name="Asahina A.Y."/>
            <person name="Hadfield M.G."/>
        </authorList>
    </citation>
    <scope>NUCLEOTIDE SEQUENCE [LARGE SCALE GENOMIC DNA]</scope>
    <source>
        <strain evidence="1 2">HI1</strain>
    </source>
</reference>
<sequence>MHIKDAAHQALAELGYPEQKIKTAQTRQISASLYRALPDHHIDSVFELCEQLLESREWMLSLIAFDWAFRVKKQYTPNTFEVFERWLLEYVTDWYDCDDFCTHAFGELIVQYPQLINKTHAWAKHDNFAVRRAVAVILIYPLNKGKYPQSAPLNAADLLFNDEHDLVQKGYGWLLKVLSKTSPNEVIDYLKTHHKEMPRVAFRYALEKLDKQARAELMSL</sequence>
<name>A0A0C1QDW3_9GAMM</name>
<dbReference type="InterPro" id="IPR014825">
    <property type="entry name" value="DNA_alkylation"/>
</dbReference>
<protein>
    <submittedName>
        <fullName evidence="1">DNA alkylation repair protein</fullName>
    </submittedName>
</protein>
<evidence type="ECO:0000313" key="2">
    <source>
        <dbReference type="Proteomes" id="UP000031327"/>
    </source>
</evidence>
<organism evidence="1 2">
    <name type="scientific">Pseudoalteromonas luteoviolacea</name>
    <dbReference type="NCBI Taxonomy" id="43657"/>
    <lineage>
        <taxon>Bacteria</taxon>
        <taxon>Pseudomonadati</taxon>
        <taxon>Pseudomonadota</taxon>
        <taxon>Gammaproteobacteria</taxon>
        <taxon>Alteromonadales</taxon>
        <taxon>Pseudoalteromonadaceae</taxon>
        <taxon>Pseudoalteromonas</taxon>
    </lineage>
</organism>
<dbReference type="EMBL" id="JWIC01000003">
    <property type="protein sequence ID" value="KID58856.1"/>
    <property type="molecule type" value="Genomic_DNA"/>
</dbReference>
<accession>A0A0C1QDW3</accession>
<dbReference type="SUPFAM" id="SSF48371">
    <property type="entry name" value="ARM repeat"/>
    <property type="match status" value="1"/>
</dbReference>
<proteinExistence type="predicted"/>
<dbReference type="OrthoDB" id="9775346at2"/>
<dbReference type="InterPro" id="IPR016024">
    <property type="entry name" value="ARM-type_fold"/>
</dbReference>
<dbReference type="AlphaFoldDB" id="A0A0C1QDW3"/>
<gene>
    <name evidence="1" type="ORF">JF50_03125</name>
</gene>
<evidence type="ECO:0000313" key="1">
    <source>
        <dbReference type="EMBL" id="KID58856.1"/>
    </source>
</evidence>
<dbReference type="Proteomes" id="UP000031327">
    <property type="component" value="Unassembled WGS sequence"/>
</dbReference>